<dbReference type="AlphaFoldDB" id="A0A0B7IXB5"/>
<dbReference type="RefSeq" id="WP_023507094.1">
    <property type="nucleotide sequence ID" value="NZ_LN794217.1"/>
</dbReference>
<name>A0A0B7IXB5_9RICK</name>
<protein>
    <submittedName>
        <fullName evidence="1">Uncharacterized protein</fullName>
    </submittedName>
</protein>
<evidence type="ECO:0000313" key="2">
    <source>
        <dbReference type="Proteomes" id="UP000018149"/>
    </source>
</evidence>
<sequence>MLILPIYITQKKLVNWFDKNEYKILELKLNQKGKFKLWTMNNEEKFAYAAYLGRIGWYYRTWSDPKKSN</sequence>
<keyword evidence="2" id="KW-1185">Reference proteome</keyword>
<dbReference type="KEGG" id="rmc:RMONA_00165"/>
<evidence type="ECO:0000313" key="1">
    <source>
        <dbReference type="EMBL" id="CEO16461.1"/>
    </source>
</evidence>
<proteinExistence type="predicted"/>
<reference evidence="1 2" key="1">
    <citation type="submission" date="2015-01" db="EMBL/GenBank/DDBJ databases">
        <title>Draft genome sequence of Rickettsia monacensis strain IrR/Munich.</title>
        <authorList>
            <person name="Felsheim R.F."/>
            <person name="Johnson S.L."/>
            <person name="Kurtti T.J."/>
            <person name="Munderloh U.G."/>
        </authorList>
    </citation>
    <scope>NUCLEOTIDE SEQUENCE [LARGE SCALE GENOMIC DNA]</scope>
    <source>
        <strain evidence="1 2">IrR/Munich</strain>
    </source>
</reference>
<reference evidence="2" key="2">
    <citation type="submission" date="2015-01" db="EMBL/GenBank/DDBJ databases">
        <authorList>
            <person name="Felsheim R."/>
        </authorList>
    </citation>
    <scope>NUCLEOTIDE SEQUENCE [LARGE SCALE GENOMIC DNA]</scope>
    <source>
        <strain evidence="2">IrR/Munich</strain>
    </source>
</reference>
<organism evidence="1 2">
    <name type="scientific">Rickettsia monacensis</name>
    <dbReference type="NCBI Taxonomy" id="109232"/>
    <lineage>
        <taxon>Bacteria</taxon>
        <taxon>Pseudomonadati</taxon>
        <taxon>Pseudomonadota</taxon>
        <taxon>Alphaproteobacteria</taxon>
        <taxon>Rickettsiales</taxon>
        <taxon>Rickettsiaceae</taxon>
        <taxon>Rickettsieae</taxon>
        <taxon>Rickettsia</taxon>
        <taxon>spotted fever group</taxon>
    </lineage>
</organism>
<dbReference type="EMBL" id="LN794217">
    <property type="protein sequence ID" value="CEO16461.1"/>
    <property type="molecule type" value="Genomic_DNA"/>
</dbReference>
<accession>A0A0B7IXB5</accession>
<dbReference type="HOGENOM" id="CLU_2773280_0_0_5"/>
<dbReference type="STRING" id="109232.RMONA_00165"/>
<dbReference type="Proteomes" id="UP000018149">
    <property type="component" value="Chromosome I"/>
</dbReference>
<gene>
    <name evidence="1" type="ORF">RMONA_00165</name>
</gene>